<reference evidence="2 3" key="2">
    <citation type="journal article" date="2010" name="Stand. Genomic Sci.">
        <title>Complete genome sequence of Sulfurospirillum deleyianum type strain (5175).</title>
        <authorList>
            <person name="Sikorski J."/>
            <person name="Lapidus A."/>
            <person name="Copeland A."/>
            <person name="Glavina Del Rio T."/>
            <person name="Nolan M."/>
            <person name="Lucas S."/>
            <person name="Chen F."/>
            <person name="Tice H."/>
            <person name="Cheng J.F."/>
            <person name="Saunders E."/>
            <person name="Bruce D."/>
            <person name="Goodwin L."/>
            <person name="Pitluck S."/>
            <person name="Ovchinnikova G."/>
            <person name="Pati A."/>
            <person name="Ivanova N."/>
            <person name="Mavromatis K."/>
            <person name="Chen A."/>
            <person name="Palaniappan K."/>
            <person name="Chain P."/>
            <person name="Land M."/>
            <person name="Hauser L."/>
            <person name="Chang Y.J."/>
            <person name="Jeffries C.D."/>
            <person name="Brettin T."/>
            <person name="Detter J.C."/>
            <person name="Han C."/>
            <person name="Rohde M."/>
            <person name="Lang E."/>
            <person name="Spring S."/>
            <person name="Goker M."/>
            <person name="Bristow J."/>
            <person name="Eisen J.A."/>
            <person name="Markowitz V."/>
            <person name="Hugenholtz P."/>
            <person name="Kyrpides N.C."/>
            <person name="Klenk H.P."/>
        </authorList>
    </citation>
    <scope>NUCLEOTIDE SEQUENCE [LARGE SCALE GENOMIC DNA]</scope>
    <source>
        <strain evidence="3">ATCC 51133 / DSM 6946 / 5175</strain>
    </source>
</reference>
<dbReference type="KEGG" id="sdl:Sdel_2258"/>
<dbReference type="HOGENOM" id="CLU_176022_3_0_7"/>
<feature type="domain" description="Inner membrane protein YgaP-like transmembrane" evidence="1">
    <location>
        <begin position="1"/>
        <end position="60"/>
    </location>
</feature>
<name>D1B5A0_SULD5</name>
<dbReference type="OrthoDB" id="9804804at2"/>
<evidence type="ECO:0000313" key="3">
    <source>
        <dbReference type="Proteomes" id="UP000002222"/>
    </source>
</evidence>
<dbReference type="EMBL" id="CP001816">
    <property type="protein sequence ID" value="ACZ13270.1"/>
    <property type="molecule type" value="Genomic_DNA"/>
</dbReference>
<dbReference type="InterPro" id="IPR021309">
    <property type="entry name" value="YgaP-like_TM"/>
</dbReference>
<proteinExistence type="predicted"/>
<protein>
    <recommendedName>
        <fullName evidence="1">Inner membrane protein YgaP-like transmembrane domain-containing protein</fullName>
    </recommendedName>
</protein>
<reference evidence="3" key="1">
    <citation type="submission" date="2009-11" db="EMBL/GenBank/DDBJ databases">
        <title>The complete genome of Sulfurospirillum deleyianum DSM 6946.</title>
        <authorList>
            <consortium name="US DOE Joint Genome Institute (JGI-PGF)"/>
            <person name="Lucas S."/>
            <person name="Copeland A."/>
            <person name="Lapidus A."/>
            <person name="Glavina del Rio T."/>
            <person name="Dalin E."/>
            <person name="Tice H."/>
            <person name="Bruce D."/>
            <person name="Goodwin L."/>
            <person name="Pitluck S."/>
            <person name="Kyrpides N."/>
            <person name="Mavromatis K."/>
            <person name="Ivanova N."/>
            <person name="Ovchinnikova G."/>
            <person name="Munk A.C."/>
            <person name="Lu M."/>
            <person name="Brettin T."/>
            <person name="Detter J.C."/>
            <person name="Han C."/>
            <person name="Tapia R."/>
            <person name="Larimer F."/>
            <person name="Land M."/>
            <person name="Hauser L."/>
            <person name="Markowitz V."/>
            <person name="Cheng J.F."/>
            <person name="Hugenholtz P."/>
            <person name="Woyke T."/>
            <person name="Wu D."/>
            <person name="Aumann P."/>
            <person name="Schneider S."/>
            <person name="Lang E."/>
            <person name="Spring S."/>
            <person name="Klenk H.P."/>
            <person name="Eisen J.A."/>
        </authorList>
    </citation>
    <scope>NUCLEOTIDE SEQUENCE [LARGE SCALE GENOMIC DNA]</scope>
    <source>
        <strain evidence="3">ATCC 51133 / DSM 6946 / 5175</strain>
    </source>
</reference>
<dbReference type="RefSeq" id="WP_012858015.1">
    <property type="nucleotide sequence ID" value="NC_013512.1"/>
</dbReference>
<sequence length="76" mass="8280">MKCNIGRADRMLRMIIGIFIAILGVIYNSWFGLIGVVVFITALIRFCPAYLPFNIDTSKNDDNTKGCGSGGCGCSR</sequence>
<dbReference type="AlphaFoldDB" id="D1B5A0"/>
<gene>
    <name evidence="2" type="ordered locus">Sdel_2258</name>
</gene>
<dbReference type="Proteomes" id="UP000002222">
    <property type="component" value="Chromosome"/>
</dbReference>
<keyword evidence="3" id="KW-1185">Reference proteome</keyword>
<organism evidence="2 3">
    <name type="scientific">Sulfurospirillum deleyianum (strain ATCC 51133 / DSM 6946 / 5175)</name>
    <dbReference type="NCBI Taxonomy" id="525898"/>
    <lineage>
        <taxon>Bacteria</taxon>
        <taxon>Pseudomonadati</taxon>
        <taxon>Campylobacterota</taxon>
        <taxon>Epsilonproteobacteria</taxon>
        <taxon>Campylobacterales</taxon>
        <taxon>Sulfurospirillaceae</taxon>
        <taxon>Sulfurospirillum</taxon>
    </lineage>
</organism>
<evidence type="ECO:0000259" key="1">
    <source>
        <dbReference type="Pfam" id="PF11127"/>
    </source>
</evidence>
<evidence type="ECO:0000313" key="2">
    <source>
        <dbReference type="EMBL" id="ACZ13270.1"/>
    </source>
</evidence>
<dbReference type="STRING" id="525898.Sdel_2258"/>
<dbReference type="Pfam" id="PF11127">
    <property type="entry name" value="YgaP-like_TM"/>
    <property type="match status" value="1"/>
</dbReference>
<accession>D1B5A0</accession>